<dbReference type="Proteomes" id="UP000020529">
    <property type="component" value="Unassembled WGS sequence"/>
</dbReference>
<protein>
    <submittedName>
        <fullName evidence="6">LrgB-like family protein</fullName>
    </submittedName>
</protein>
<name>A0A015TY24_BACFG</name>
<dbReference type="EMBL" id="JGCY01000224">
    <property type="protein sequence ID" value="EXY75771.1"/>
    <property type="molecule type" value="Genomic_DNA"/>
</dbReference>
<gene>
    <name evidence="6" type="ORF">M124_0371</name>
</gene>
<feature type="transmembrane region" description="Helical" evidence="5">
    <location>
        <begin position="66"/>
        <end position="83"/>
    </location>
</feature>
<evidence type="ECO:0000256" key="2">
    <source>
        <dbReference type="ARBA" id="ARBA00022692"/>
    </source>
</evidence>
<reference evidence="6 7" key="1">
    <citation type="submission" date="2014-02" db="EMBL/GenBank/DDBJ databases">
        <authorList>
            <person name="Sears C."/>
            <person name="Carroll K."/>
            <person name="Sack B.R."/>
            <person name="Qadri F."/>
            <person name="Myers L.L."/>
            <person name="Chung G.-T."/>
            <person name="Escheverria P."/>
            <person name="Fraser C.M."/>
            <person name="Sadzewicz L."/>
            <person name="Shefchek K.A."/>
            <person name="Tallon L."/>
            <person name="Das S.P."/>
            <person name="Daugherty S."/>
            <person name="Mongodin E.F."/>
        </authorList>
    </citation>
    <scope>NUCLEOTIDE SEQUENCE [LARGE SCALE GENOMIC DNA]</scope>
    <source>
        <strain evidence="7">3988T(B)14</strain>
    </source>
</reference>
<feature type="transmembrane region" description="Helical" evidence="5">
    <location>
        <begin position="6"/>
        <end position="24"/>
    </location>
</feature>
<feature type="transmembrane region" description="Helical" evidence="5">
    <location>
        <begin position="31"/>
        <end position="54"/>
    </location>
</feature>
<keyword evidence="2 5" id="KW-0812">Transmembrane</keyword>
<evidence type="ECO:0000256" key="1">
    <source>
        <dbReference type="ARBA" id="ARBA00004141"/>
    </source>
</evidence>
<evidence type="ECO:0000256" key="4">
    <source>
        <dbReference type="ARBA" id="ARBA00023136"/>
    </source>
</evidence>
<dbReference type="AlphaFoldDB" id="A0A015TY24"/>
<dbReference type="InterPro" id="IPR007300">
    <property type="entry name" value="CidB/LrgB"/>
</dbReference>
<keyword evidence="3 5" id="KW-1133">Transmembrane helix</keyword>
<dbReference type="GO" id="GO:0016020">
    <property type="term" value="C:membrane"/>
    <property type="evidence" value="ECO:0007669"/>
    <property type="project" value="UniProtKB-SubCell"/>
</dbReference>
<dbReference type="Pfam" id="PF04172">
    <property type="entry name" value="LrgB"/>
    <property type="match status" value="1"/>
</dbReference>
<dbReference type="PANTHER" id="PTHR30249:SF0">
    <property type="entry name" value="PLASTIDAL GLYCOLATE_GLYCERATE TRANSLOCATOR 1, CHLOROPLASTIC"/>
    <property type="match status" value="1"/>
</dbReference>
<sequence>MNYLENEFFLLAITFGIYFFAKLLQKKTGILLLNPILLTIAVIIIFLKLTNISFETYNQGGHLIEFWLKPAVVALGVPLYLQLETIKKQLLPIILSQLAGCIVGVISVVLIAKFMGASQEVILSLAPKSVTTPIAMEVTKTLGGIPSLTAAVVVCVGLLGAVLGFKTMKIMHVGSPIAQGLSMGTAAHAVGTSTAMDISSKYGAYASLGLTLNGIFTALLTPTILRLLGIL</sequence>
<dbReference type="PATRIC" id="fig|1339315.3.peg.1186"/>
<dbReference type="RefSeq" id="WP_022347343.1">
    <property type="nucleotide sequence ID" value="NZ_JGCY01000224.1"/>
</dbReference>
<feature type="transmembrane region" description="Helical" evidence="5">
    <location>
        <begin position="202"/>
        <end position="225"/>
    </location>
</feature>
<comment type="caution">
    <text evidence="6">The sequence shown here is derived from an EMBL/GenBank/DDBJ whole genome shotgun (WGS) entry which is preliminary data.</text>
</comment>
<accession>A0A015TY24</accession>
<evidence type="ECO:0000256" key="5">
    <source>
        <dbReference type="SAM" id="Phobius"/>
    </source>
</evidence>
<proteinExistence type="predicted"/>
<feature type="transmembrane region" description="Helical" evidence="5">
    <location>
        <begin position="90"/>
        <end position="115"/>
    </location>
</feature>
<organism evidence="6 7">
    <name type="scientific">Bacteroides fragilis str. 3988T(B)14</name>
    <dbReference type="NCBI Taxonomy" id="1339315"/>
    <lineage>
        <taxon>Bacteria</taxon>
        <taxon>Pseudomonadati</taxon>
        <taxon>Bacteroidota</taxon>
        <taxon>Bacteroidia</taxon>
        <taxon>Bacteroidales</taxon>
        <taxon>Bacteroidaceae</taxon>
        <taxon>Bacteroides</taxon>
    </lineage>
</organism>
<evidence type="ECO:0000256" key="3">
    <source>
        <dbReference type="ARBA" id="ARBA00022989"/>
    </source>
</evidence>
<evidence type="ECO:0000313" key="7">
    <source>
        <dbReference type="Proteomes" id="UP000020529"/>
    </source>
</evidence>
<feature type="transmembrane region" description="Helical" evidence="5">
    <location>
        <begin position="145"/>
        <end position="165"/>
    </location>
</feature>
<comment type="subcellular location">
    <subcellularLocation>
        <location evidence="1">Membrane</location>
        <topology evidence="1">Multi-pass membrane protein</topology>
    </subcellularLocation>
</comment>
<evidence type="ECO:0000313" key="6">
    <source>
        <dbReference type="EMBL" id="EXY75771.1"/>
    </source>
</evidence>
<keyword evidence="4 5" id="KW-0472">Membrane</keyword>
<dbReference type="PANTHER" id="PTHR30249">
    <property type="entry name" value="PUTATIVE SEROTONIN TRANSPORTER"/>
    <property type="match status" value="1"/>
</dbReference>